<sequence>MKWIARVILGVVCCFASESLAEEARPAVLPESHTAPALYLPPDLKALWEKAGGSVEDLKTELNPFYLSGDFDGDGRRDYVLWARREAWTGFVVVFANGKQTRLEQDERLRFPGTTDYWYVHARHLPVNPSPAEDEAKPVPKLKGDALLFIKSEASSSLVYWNGKRFVSYWQAD</sequence>
<evidence type="ECO:0000313" key="3">
    <source>
        <dbReference type="Proteomes" id="UP000035579"/>
    </source>
</evidence>
<dbReference type="Proteomes" id="UP000035579">
    <property type="component" value="Chromosome"/>
</dbReference>
<name>A0AAC8Q1B0_9BACT</name>
<evidence type="ECO:0000313" key="4">
    <source>
        <dbReference type="Proteomes" id="UP000256345"/>
    </source>
</evidence>
<reference evidence="1 3" key="1">
    <citation type="submission" date="2015-05" db="EMBL/GenBank/DDBJ databases">
        <title>Genome assembly of Archangium gephyra DSM 2261.</title>
        <authorList>
            <person name="Sharma G."/>
            <person name="Subramanian S."/>
        </authorList>
    </citation>
    <scope>NUCLEOTIDE SEQUENCE [LARGE SCALE GENOMIC DNA]</scope>
    <source>
        <strain evidence="1 3">DSM 2261</strain>
    </source>
</reference>
<dbReference type="EMBL" id="CP011509">
    <property type="protein sequence ID" value="AKI99000.1"/>
    <property type="molecule type" value="Genomic_DNA"/>
</dbReference>
<keyword evidence="4" id="KW-1185">Reference proteome</keyword>
<dbReference type="Proteomes" id="UP000256345">
    <property type="component" value="Unassembled WGS sequence"/>
</dbReference>
<organism evidence="1 3">
    <name type="scientific">Archangium gephyra</name>
    <dbReference type="NCBI Taxonomy" id="48"/>
    <lineage>
        <taxon>Bacteria</taxon>
        <taxon>Pseudomonadati</taxon>
        <taxon>Myxococcota</taxon>
        <taxon>Myxococcia</taxon>
        <taxon>Myxococcales</taxon>
        <taxon>Cystobacterineae</taxon>
        <taxon>Archangiaceae</taxon>
        <taxon>Archangium</taxon>
    </lineage>
</organism>
<dbReference type="SUPFAM" id="SSF69318">
    <property type="entry name" value="Integrin alpha N-terminal domain"/>
    <property type="match status" value="1"/>
</dbReference>
<protein>
    <recommendedName>
        <fullName evidence="5">VCBS repeat-containing protein</fullName>
    </recommendedName>
</protein>
<accession>A0AAC8Q1B0</accession>
<evidence type="ECO:0000313" key="1">
    <source>
        <dbReference type="EMBL" id="AKI99000.1"/>
    </source>
</evidence>
<dbReference type="AlphaFoldDB" id="A0AAC8Q1B0"/>
<dbReference type="KEGG" id="age:AA314_00627"/>
<proteinExistence type="predicted"/>
<reference evidence="2 4" key="2">
    <citation type="submission" date="2018-08" db="EMBL/GenBank/DDBJ databases">
        <title>Genomic Encyclopedia of Archaeal and Bacterial Type Strains, Phase II (KMG-II): from individual species to whole genera.</title>
        <authorList>
            <person name="Goeker M."/>
        </authorList>
    </citation>
    <scope>NUCLEOTIDE SEQUENCE [LARGE SCALE GENOMIC DNA]</scope>
    <source>
        <strain evidence="2 4">DSM 2261</strain>
    </source>
</reference>
<evidence type="ECO:0000313" key="2">
    <source>
        <dbReference type="EMBL" id="REG30909.1"/>
    </source>
</evidence>
<evidence type="ECO:0008006" key="5">
    <source>
        <dbReference type="Google" id="ProtNLM"/>
    </source>
</evidence>
<dbReference type="EMBL" id="QUMU01000006">
    <property type="protein sequence ID" value="REG30909.1"/>
    <property type="molecule type" value="Genomic_DNA"/>
</dbReference>
<dbReference type="InterPro" id="IPR028994">
    <property type="entry name" value="Integrin_alpha_N"/>
</dbReference>
<gene>
    <name evidence="1" type="ORF">AA314_00627</name>
    <name evidence="2" type="ORF">ATI61_106379</name>
</gene>
<dbReference type="RefSeq" id="WP_047854217.1">
    <property type="nucleotide sequence ID" value="NZ_CP011509.1"/>
</dbReference>